<protein>
    <submittedName>
        <fullName evidence="1">Uncharacterized protein</fullName>
    </submittedName>
</protein>
<sequence>MCRSATWSGPAHDFGPSDVMLLLAHHAGINPSFHKSPPAWFKPNLGPSDNPSADSFLPCFFVFLKVDLDSLSLSSSSLSLATLLRRFGLGVVLLVALPRNRSSMKVSSAPPRWRRISFSPFFPRSLFAERRFASLMMAHTIVTPSSFLPNIPRCLLLTTREASSVSLFLLCGNVWWPKLLHLNRVSLLSSNYPPGSATWNGPAHDFGPSDVMLLLAHHAGINPSFHSFDSLASNMLT</sequence>
<comment type="caution">
    <text evidence="1">The sequence shown here is derived from an EMBL/GenBank/DDBJ whole genome shotgun (WGS) entry which is preliminary data.</text>
</comment>
<accession>A0ABQ8C2X6</accession>
<keyword evidence="2" id="KW-1185">Reference proteome</keyword>
<name>A0ABQ8C2X6_BRANA</name>
<evidence type="ECO:0000313" key="1">
    <source>
        <dbReference type="EMBL" id="KAH0911411.1"/>
    </source>
</evidence>
<reference evidence="1 2" key="1">
    <citation type="submission" date="2021-05" db="EMBL/GenBank/DDBJ databases">
        <title>Genome Assembly of Synthetic Allotetraploid Brassica napus Reveals Homoeologous Exchanges between Subgenomes.</title>
        <authorList>
            <person name="Davis J.T."/>
        </authorList>
    </citation>
    <scope>NUCLEOTIDE SEQUENCE [LARGE SCALE GENOMIC DNA]</scope>
    <source>
        <strain evidence="2">cv. Da-Ae</strain>
        <tissue evidence="1">Seedling</tissue>
    </source>
</reference>
<organism evidence="1 2">
    <name type="scientific">Brassica napus</name>
    <name type="common">Rape</name>
    <dbReference type="NCBI Taxonomy" id="3708"/>
    <lineage>
        <taxon>Eukaryota</taxon>
        <taxon>Viridiplantae</taxon>
        <taxon>Streptophyta</taxon>
        <taxon>Embryophyta</taxon>
        <taxon>Tracheophyta</taxon>
        <taxon>Spermatophyta</taxon>
        <taxon>Magnoliopsida</taxon>
        <taxon>eudicotyledons</taxon>
        <taxon>Gunneridae</taxon>
        <taxon>Pentapetalae</taxon>
        <taxon>rosids</taxon>
        <taxon>malvids</taxon>
        <taxon>Brassicales</taxon>
        <taxon>Brassicaceae</taxon>
        <taxon>Brassiceae</taxon>
        <taxon>Brassica</taxon>
    </lineage>
</organism>
<gene>
    <name evidence="1" type="ORF">HID58_034732</name>
</gene>
<dbReference type="EMBL" id="JAGKQM010000009">
    <property type="protein sequence ID" value="KAH0911411.1"/>
    <property type="molecule type" value="Genomic_DNA"/>
</dbReference>
<proteinExistence type="predicted"/>
<dbReference type="Proteomes" id="UP000824890">
    <property type="component" value="Unassembled WGS sequence"/>
</dbReference>
<evidence type="ECO:0000313" key="2">
    <source>
        <dbReference type="Proteomes" id="UP000824890"/>
    </source>
</evidence>